<feature type="domain" description="MADF" evidence="9">
    <location>
        <begin position="35"/>
        <end position="132"/>
    </location>
</feature>
<dbReference type="AlphaFoldDB" id="A0AA39IA28"/>
<sequence>MTDREFTPPDERLSPDLEVVSAQRKDLTDDDLKIRLIGLVEERPVIWKVQSDDLKLKDERIKALADIASVLNSEFCVHYDGSTVAKEFKKLKYSYGRAKAAGKTGEGADDAKRRKNAFRYTAEMTFLQQNDHAMDKQRVVVGTGDEELLYEAQAMSSCSADESDVAASQKKTTTPISRTPRKRRRRESDIEDIDKAMLETVQNLTGKLTSEQKTAETLVGETIASTLLEVGKKNPSLALRMKRELFELCFKFVAHGASYRGIETTFGIGKTTVIEIIRTVTAAVINRLRFPCPTTAEWLQIAHDFERKWHFPQCIGGVDGKYFAINAPTGEGSVYYNHKLFHSIIGLAWVDANYKLIFFDVGSPGRCSDAGVYKSSPVAAKVRSGQAGIPNDRRLGNYDLPFVFVTDQGFKLSKHVLRPFSQRDALRDKVKNEFNYRLSRARRVTENCFCILVNRFRILRSPLGMDPDNARNLIVAVGLLHNYLRSAEIARNETPQDIVEADAQDIATDMTAPATDDSMSSRQLSQEASEIRNKFADYFFSPEGRVTFRNYE</sequence>
<reference evidence="10" key="1">
    <citation type="submission" date="2023-06" db="EMBL/GenBank/DDBJ databases">
        <title>Genomic analysis of the entomopathogenic nematode Steinernema hermaphroditum.</title>
        <authorList>
            <person name="Schwarz E.M."/>
            <person name="Heppert J.K."/>
            <person name="Baniya A."/>
            <person name="Schwartz H.T."/>
            <person name="Tan C.-H."/>
            <person name="Antoshechkin I."/>
            <person name="Sternberg P.W."/>
            <person name="Goodrich-Blair H."/>
            <person name="Dillman A.R."/>
        </authorList>
    </citation>
    <scope>NUCLEOTIDE SEQUENCE</scope>
    <source>
        <strain evidence="10">PS9179</strain>
        <tissue evidence="10">Whole animal</tissue>
    </source>
</reference>
<keyword evidence="7" id="KW-0539">Nucleus</keyword>
<dbReference type="PANTHER" id="PTHR22930:SF269">
    <property type="entry name" value="NUCLEASE HARBI1-LIKE PROTEIN"/>
    <property type="match status" value="1"/>
</dbReference>
<evidence type="ECO:0000313" key="11">
    <source>
        <dbReference type="Proteomes" id="UP001175271"/>
    </source>
</evidence>
<dbReference type="Pfam" id="PF10545">
    <property type="entry name" value="MADF_DNA_bdg"/>
    <property type="match status" value="1"/>
</dbReference>
<dbReference type="GO" id="GO:0046872">
    <property type="term" value="F:metal ion binding"/>
    <property type="evidence" value="ECO:0007669"/>
    <property type="project" value="UniProtKB-KW"/>
</dbReference>
<evidence type="ECO:0000259" key="9">
    <source>
        <dbReference type="PROSITE" id="PS51029"/>
    </source>
</evidence>
<organism evidence="10 11">
    <name type="scientific">Steinernema hermaphroditum</name>
    <dbReference type="NCBI Taxonomy" id="289476"/>
    <lineage>
        <taxon>Eukaryota</taxon>
        <taxon>Metazoa</taxon>
        <taxon>Ecdysozoa</taxon>
        <taxon>Nematoda</taxon>
        <taxon>Chromadorea</taxon>
        <taxon>Rhabditida</taxon>
        <taxon>Tylenchina</taxon>
        <taxon>Panagrolaimomorpha</taxon>
        <taxon>Strongyloidoidea</taxon>
        <taxon>Steinernematidae</taxon>
        <taxon>Steinernema</taxon>
    </lineage>
</organism>
<dbReference type="SMART" id="SM00595">
    <property type="entry name" value="MADF"/>
    <property type="match status" value="1"/>
</dbReference>
<proteinExistence type="inferred from homology"/>
<comment type="cofactor">
    <cofactor evidence="1">
        <name>a divalent metal cation</name>
        <dbReference type="ChEBI" id="CHEBI:60240"/>
    </cofactor>
</comment>
<keyword evidence="11" id="KW-1185">Reference proteome</keyword>
<dbReference type="GO" id="GO:0005634">
    <property type="term" value="C:nucleus"/>
    <property type="evidence" value="ECO:0007669"/>
    <property type="project" value="UniProtKB-SubCell"/>
</dbReference>
<dbReference type="GO" id="GO:0016787">
    <property type="term" value="F:hydrolase activity"/>
    <property type="evidence" value="ECO:0007669"/>
    <property type="project" value="UniProtKB-KW"/>
</dbReference>
<dbReference type="InterPro" id="IPR027806">
    <property type="entry name" value="HARBI1_dom"/>
</dbReference>
<dbReference type="GO" id="GO:0004518">
    <property type="term" value="F:nuclease activity"/>
    <property type="evidence" value="ECO:0007669"/>
    <property type="project" value="UniProtKB-KW"/>
</dbReference>
<dbReference type="PANTHER" id="PTHR22930">
    <property type="match status" value="1"/>
</dbReference>
<evidence type="ECO:0000256" key="4">
    <source>
        <dbReference type="ARBA" id="ARBA00022722"/>
    </source>
</evidence>
<evidence type="ECO:0000256" key="5">
    <source>
        <dbReference type="ARBA" id="ARBA00022723"/>
    </source>
</evidence>
<evidence type="ECO:0000256" key="6">
    <source>
        <dbReference type="ARBA" id="ARBA00022801"/>
    </source>
</evidence>
<accession>A0AA39IA28</accession>
<dbReference type="InterPro" id="IPR006578">
    <property type="entry name" value="MADF-dom"/>
</dbReference>
<evidence type="ECO:0000256" key="2">
    <source>
        <dbReference type="ARBA" id="ARBA00004123"/>
    </source>
</evidence>
<comment type="caution">
    <text evidence="10">The sequence shown here is derived from an EMBL/GenBank/DDBJ whole genome shotgun (WGS) entry which is preliminary data.</text>
</comment>
<dbReference type="InterPro" id="IPR045249">
    <property type="entry name" value="HARBI1-like"/>
</dbReference>
<comment type="similarity">
    <text evidence="3">Belongs to the HARBI1 family.</text>
</comment>
<keyword evidence="5" id="KW-0479">Metal-binding</keyword>
<name>A0AA39IA28_9BILA</name>
<keyword evidence="6" id="KW-0378">Hydrolase</keyword>
<feature type="region of interest" description="Disordered" evidence="8">
    <location>
        <begin position="161"/>
        <end position="191"/>
    </location>
</feature>
<dbReference type="Proteomes" id="UP001175271">
    <property type="component" value="Unassembled WGS sequence"/>
</dbReference>
<evidence type="ECO:0000256" key="1">
    <source>
        <dbReference type="ARBA" id="ARBA00001968"/>
    </source>
</evidence>
<gene>
    <name evidence="10" type="ORF">QR680_014384</name>
</gene>
<comment type="subcellular location">
    <subcellularLocation>
        <location evidence="2">Nucleus</location>
    </subcellularLocation>
</comment>
<evidence type="ECO:0000256" key="7">
    <source>
        <dbReference type="ARBA" id="ARBA00023242"/>
    </source>
</evidence>
<evidence type="ECO:0000256" key="3">
    <source>
        <dbReference type="ARBA" id="ARBA00006958"/>
    </source>
</evidence>
<keyword evidence="4" id="KW-0540">Nuclease</keyword>
<protein>
    <recommendedName>
        <fullName evidence="9">MADF domain-containing protein</fullName>
    </recommendedName>
</protein>
<dbReference type="PROSITE" id="PS51029">
    <property type="entry name" value="MADF"/>
    <property type="match status" value="1"/>
</dbReference>
<dbReference type="EMBL" id="JAUCMV010000002">
    <property type="protein sequence ID" value="KAK0419880.1"/>
    <property type="molecule type" value="Genomic_DNA"/>
</dbReference>
<evidence type="ECO:0000313" key="10">
    <source>
        <dbReference type="EMBL" id="KAK0419880.1"/>
    </source>
</evidence>
<evidence type="ECO:0000256" key="8">
    <source>
        <dbReference type="SAM" id="MobiDB-lite"/>
    </source>
</evidence>
<dbReference type="Pfam" id="PF13359">
    <property type="entry name" value="DDE_Tnp_4"/>
    <property type="match status" value="1"/>
</dbReference>